<evidence type="ECO:0000256" key="3">
    <source>
        <dbReference type="ARBA" id="ARBA00006278"/>
    </source>
</evidence>
<feature type="domain" description="FAD-binding FR-type" evidence="21">
    <location>
        <begin position="404"/>
        <end position="521"/>
    </location>
</feature>
<evidence type="ECO:0000259" key="21">
    <source>
        <dbReference type="PROSITE" id="PS51384"/>
    </source>
</evidence>
<keyword evidence="11" id="KW-0521">NADP</keyword>
<dbReference type="AlphaFoldDB" id="A0A1E3P4C5"/>
<comment type="catalytic activity">
    <reaction evidence="19">
        <text>2 a Fe(II)-siderophore + NADP(+) + H(+) = 2 a Fe(III)-siderophore + NADPH</text>
        <dbReference type="Rhea" id="RHEA:28795"/>
        <dbReference type="Rhea" id="RHEA-COMP:11342"/>
        <dbReference type="Rhea" id="RHEA-COMP:11344"/>
        <dbReference type="ChEBI" id="CHEBI:15378"/>
        <dbReference type="ChEBI" id="CHEBI:29033"/>
        <dbReference type="ChEBI" id="CHEBI:29034"/>
        <dbReference type="ChEBI" id="CHEBI:57783"/>
        <dbReference type="ChEBI" id="CHEBI:58349"/>
        <dbReference type="EC" id="1.16.1.9"/>
    </reaction>
</comment>
<evidence type="ECO:0000256" key="15">
    <source>
        <dbReference type="ARBA" id="ARBA00023004"/>
    </source>
</evidence>
<evidence type="ECO:0000256" key="12">
    <source>
        <dbReference type="ARBA" id="ARBA00022982"/>
    </source>
</evidence>
<keyword evidence="14" id="KW-0560">Oxidoreductase</keyword>
<dbReference type="Proteomes" id="UP000094112">
    <property type="component" value="Unassembled WGS sequence"/>
</dbReference>
<evidence type="ECO:0000256" key="1">
    <source>
        <dbReference type="ARBA" id="ARBA00001974"/>
    </source>
</evidence>
<feature type="transmembrane region" description="Helical" evidence="20">
    <location>
        <begin position="341"/>
        <end position="363"/>
    </location>
</feature>
<comment type="subcellular location">
    <subcellularLocation>
        <location evidence="2">Cell membrane</location>
        <topology evidence="2">Multi-pass membrane protein</topology>
    </subcellularLocation>
</comment>
<keyword evidence="15" id="KW-0408">Iron</keyword>
<keyword evidence="6" id="KW-1003">Cell membrane</keyword>
<evidence type="ECO:0000256" key="6">
    <source>
        <dbReference type="ARBA" id="ARBA00022475"/>
    </source>
</evidence>
<comment type="similarity">
    <text evidence="3">Belongs to the ferric reductase (FRE) family.</text>
</comment>
<dbReference type="Pfam" id="PF01794">
    <property type="entry name" value="Ferric_reduct"/>
    <property type="match status" value="1"/>
</dbReference>
<keyword evidence="8" id="KW-0285">Flavoprotein</keyword>
<feature type="transmembrane region" description="Helical" evidence="20">
    <location>
        <begin position="370"/>
        <end position="388"/>
    </location>
</feature>
<dbReference type="PANTHER" id="PTHR32361:SF9">
    <property type="entry name" value="FERRIC REDUCTASE TRANSMEMBRANE COMPONENT 3-RELATED"/>
    <property type="match status" value="1"/>
</dbReference>
<evidence type="ECO:0000256" key="9">
    <source>
        <dbReference type="ARBA" id="ARBA00022692"/>
    </source>
</evidence>
<protein>
    <recommendedName>
        <fullName evidence="4">ferric-chelate reductase (NADPH)</fullName>
        <ecNumber evidence="4">1.16.1.9</ecNumber>
    </recommendedName>
</protein>
<dbReference type="EC" id="1.16.1.9" evidence="4"/>
<keyword evidence="7" id="KW-0349">Heme</keyword>
<dbReference type="InterPro" id="IPR017927">
    <property type="entry name" value="FAD-bd_FR_type"/>
</dbReference>
<dbReference type="InterPro" id="IPR013121">
    <property type="entry name" value="Fe_red_NAD-bd_6"/>
</dbReference>
<dbReference type="InterPro" id="IPR013112">
    <property type="entry name" value="FAD-bd_8"/>
</dbReference>
<reference evidence="22 23" key="1">
    <citation type="journal article" date="2016" name="Proc. Natl. Acad. Sci. U.S.A.">
        <title>Comparative genomics of biotechnologically important yeasts.</title>
        <authorList>
            <person name="Riley R."/>
            <person name="Haridas S."/>
            <person name="Wolfe K.H."/>
            <person name="Lopes M.R."/>
            <person name="Hittinger C.T."/>
            <person name="Goeker M."/>
            <person name="Salamov A.A."/>
            <person name="Wisecaver J.H."/>
            <person name="Long T.M."/>
            <person name="Calvey C.H."/>
            <person name="Aerts A.L."/>
            <person name="Barry K.W."/>
            <person name="Choi C."/>
            <person name="Clum A."/>
            <person name="Coughlan A.Y."/>
            <person name="Deshpande S."/>
            <person name="Douglass A.P."/>
            <person name="Hanson S.J."/>
            <person name="Klenk H.-P."/>
            <person name="LaButti K.M."/>
            <person name="Lapidus A."/>
            <person name="Lindquist E.A."/>
            <person name="Lipzen A.M."/>
            <person name="Meier-Kolthoff J.P."/>
            <person name="Ohm R.A."/>
            <person name="Otillar R.P."/>
            <person name="Pangilinan J.L."/>
            <person name="Peng Y."/>
            <person name="Rokas A."/>
            <person name="Rosa C.A."/>
            <person name="Scheuner C."/>
            <person name="Sibirny A.A."/>
            <person name="Slot J.C."/>
            <person name="Stielow J.B."/>
            <person name="Sun H."/>
            <person name="Kurtzman C.P."/>
            <person name="Blackwell M."/>
            <person name="Grigoriev I.V."/>
            <person name="Jeffries T.W."/>
        </authorList>
    </citation>
    <scope>NUCLEOTIDE SEQUENCE [LARGE SCALE GENOMIC DNA]</scope>
    <source>
        <strain evidence="23">ATCC 58044 / CBS 1984 / NCYC 433 / NRRL Y-366-8</strain>
    </source>
</reference>
<keyword evidence="16" id="KW-0406">Ion transport</keyword>
<evidence type="ECO:0000256" key="7">
    <source>
        <dbReference type="ARBA" id="ARBA00022617"/>
    </source>
</evidence>
<dbReference type="InterPro" id="IPR017938">
    <property type="entry name" value="Riboflavin_synthase-like_b-brl"/>
</dbReference>
<sequence>MALSATTVLADEGYHYYSDEELVVMSCKGAFLKVATFCEKDTTKTYKCDCKNKPAMGSWLYCIYDQLGENNEKGEEIVEEYCSSFNVTLDSEKIRKAYSNATNYILDPSKIDGFNKSAIFDSPVYYNKKAYKNYYNSYKARWRNVSDTMFLGAGLLGYWAVIFLVATVYNFLNRVGFINKLFKSAAVNKVRSTISLPSLFANKRHVTPISFWKVFGGYLPTRVETIVLFFYFALIFIFSGVRYTYVENDTIWTTRDAQAARYPGDRTGVLALYSLQLTFLFAGRNNFLIWLTGWKQSTFYTYHKWVSRFNFILILIHAGSMHMQSVGMGYSKFLTRLDSYWYRWGIVAATFGGVLVFSAAYAVRKSYYEVFLMTHIVCAAIFLAASWIHAEKFGYQQFTYALAAIWCFDRFVRIVRLISFGARDAKVTVVSDEILKVVVPRHGMWRAFPGSYGYLHYLKPTTFFQSHPFTIIETSDSEITFVTKIKGGVTSQIHNYLRKQPNQTGTIKISVEGPYGNPNSIQRYDTALLYSGSTGIAGPFAHALKSVQSGKNQHIKLYWVIRHWSSIDWFYDELLKLKESAVKVVIYISQPDSAVDISSDEKKQVSDNHSVITKGLDFVEFRYGRPSIDELVHNDFAEATGTIGVWTAAHNTMVDDIRQAVSNNLNVAKGRVDYFEELQVW</sequence>
<dbReference type="STRING" id="683960.A0A1E3P4C5"/>
<dbReference type="GO" id="GO:0005886">
    <property type="term" value="C:plasma membrane"/>
    <property type="evidence" value="ECO:0007669"/>
    <property type="project" value="UniProtKB-SubCell"/>
</dbReference>
<evidence type="ECO:0000256" key="13">
    <source>
        <dbReference type="ARBA" id="ARBA00022989"/>
    </source>
</evidence>
<evidence type="ECO:0000256" key="11">
    <source>
        <dbReference type="ARBA" id="ARBA00022857"/>
    </source>
</evidence>
<dbReference type="GO" id="GO:0006826">
    <property type="term" value="P:iron ion transport"/>
    <property type="evidence" value="ECO:0007669"/>
    <property type="project" value="TreeGrafter"/>
</dbReference>
<evidence type="ECO:0000256" key="16">
    <source>
        <dbReference type="ARBA" id="ARBA00023065"/>
    </source>
</evidence>
<comment type="cofactor">
    <cofactor evidence="1">
        <name>FAD</name>
        <dbReference type="ChEBI" id="CHEBI:57692"/>
    </cofactor>
</comment>
<keyword evidence="18" id="KW-0325">Glycoprotein</keyword>
<dbReference type="Pfam" id="PF08030">
    <property type="entry name" value="NAD_binding_6"/>
    <property type="match status" value="1"/>
</dbReference>
<dbReference type="InterPro" id="IPR039261">
    <property type="entry name" value="FNR_nucleotide-bd"/>
</dbReference>
<dbReference type="RefSeq" id="XP_019039355.1">
    <property type="nucleotide sequence ID" value="XM_019185647.1"/>
</dbReference>
<dbReference type="SUPFAM" id="SSF63380">
    <property type="entry name" value="Riboflavin synthase domain-like"/>
    <property type="match status" value="1"/>
</dbReference>
<gene>
    <name evidence="22" type="ORF">WICANDRAFT_84097</name>
</gene>
<keyword evidence="9 20" id="KW-0812">Transmembrane</keyword>
<dbReference type="PANTHER" id="PTHR32361">
    <property type="entry name" value="FERRIC/CUPRIC REDUCTASE TRANSMEMBRANE COMPONENT"/>
    <property type="match status" value="1"/>
</dbReference>
<dbReference type="OrthoDB" id="4494341at2759"/>
<dbReference type="GO" id="GO:0006879">
    <property type="term" value="P:intracellular iron ion homeostasis"/>
    <property type="evidence" value="ECO:0007669"/>
    <property type="project" value="TreeGrafter"/>
</dbReference>
<evidence type="ECO:0000256" key="20">
    <source>
        <dbReference type="SAM" id="Phobius"/>
    </source>
</evidence>
<dbReference type="Gene3D" id="3.40.50.80">
    <property type="entry name" value="Nucleotide-binding domain of ferredoxin-NADP reductase (FNR) module"/>
    <property type="match status" value="1"/>
</dbReference>
<keyword evidence="12" id="KW-0249">Electron transport</keyword>
<feature type="transmembrane region" description="Helical" evidence="20">
    <location>
        <begin position="305"/>
        <end position="321"/>
    </location>
</feature>
<feature type="transmembrane region" description="Helical" evidence="20">
    <location>
        <begin position="270"/>
        <end position="293"/>
    </location>
</feature>
<keyword evidence="7" id="KW-0479">Metal-binding</keyword>
<proteinExistence type="inferred from homology"/>
<dbReference type="SFLD" id="SFLDS00052">
    <property type="entry name" value="Ferric_Reductase_Domain"/>
    <property type="match status" value="1"/>
</dbReference>
<evidence type="ECO:0000313" key="22">
    <source>
        <dbReference type="EMBL" id="ODQ60148.1"/>
    </source>
</evidence>
<dbReference type="GO" id="GO:0052851">
    <property type="term" value="F:ferric-chelate reductase (NADPH) activity"/>
    <property type="evidence" value="ECO:0007669"/>
    <property type="project" value="UniProtKB-EC"/>
</dbReference>
<dbReference type="SFLD" id="SFLDG01168">
    <property type="entry name" value="Ferric_reductase_subgroup_(FRE"/>
    <property type="match status" value="1"/>
</dbReference>
<dbReference type="EMBL" id="KV454210">
    <property type="protein sequence ID" value="ODQ60148.1"/>
    <property type="molecule type" value="Genomic_DNA"/>
</dbReference>
<keyword evidence="23" id="KW-1185">Reference proteome</keyword>
<evidence type="ECO:0000313" key="23">
    <source>
        <dbReference type="Proteomes" id="UP000094112"/>
    </source>
</evidence>
<evidence type="ECO:0000256" key="2">
    <source>
        <dbReference type="ARBA" id="ARBA00004651"/>
    </source>
</evidence>
<evidence type="ECO:0000256" key="19">
    <source>
        <dbReference type="ARBA" id="ARBA00048483"/>
    </source>
</evidence>
<name>A0A1E3P4C5_WICAA</name>
<evidence type="ECO:0000256" key="14">
    <source>
        <dbReference type="ARBA" id="ARBA00023002"/>
    </source>
</evidence>
<evidence type="ECO:0000256" key="5">
    <source>
        <dbReference type="ARBA" id="ARBA00022448"/>
    </source>
</evidence>
<evidence type="ECO:0000256" key="10">
    <source>
        <dbReference type="ARBA" id="ARBA00022827"/>
    </source>
</evidence>
<feature type="transmembrane region" description="Helical" evidence="20">
    <location>
        <begin position="149"/>
        <end position="172"/>
    </location>
</feature>
<dbReference type="InterPro" id="IPR013130">
    <property type="entry name" value="Fe3_Rdtase_TM_dom"/>
</dbReference>
<organism evidence="22 23">
    <name type="scientific">Wickerhamomyces anomalus (strain ATCC 58044 / CBS 1984 / NCYC 433 / NRRL Y-366-8)</name>
    <name type="common">Yeast</name>
    <name type="synonym">Hansenula anomala</name>
    <dbReference type="NCBI Taxonomy" id="683960"/>
    <lineage>
        <taxon>Eukaryota</taxon>
        <taxon>Fungi</taxon>
        <taxon>Dikarya</taxon>
        <taxon>Ascomycota</taxon>
        <taxon>Saccharomycotina</taxon>
        <taxon>Saccharomycetes</taxon>
        <taxon>Phaffomycetales</taxon>
        <taxon>Wickerhamomycetaceae</taxon>
        <taxon>Wickerhamomyces</taxon>
    </lineage>
</organism>
<evidence type="ECO:0000256" key="17">
    <source>
        <dbReference type="ARBA" id="ARBA00023136"/>
    </source>
</evidence>
<dbReference type="GeneID" id="30202893"/>
<keyword evidence="17 20" id="KW-0472">Membrane</keyword>
<dbReference type="Pfam" id="PF08022">
    <property type="entry name" value="FAD_binding_8"/>
    <property type="match status" value="1"/>
</dbReference>
<dbReference type="GO" id="GO:0015677">
    <property type="term" value="P:copper ion import"/>
    <property type="evidence" value="ECO:0007669"/>
    <property type="project" value="TreeGrafter"/>
</dbReference>
<dbReference type="SUPFAM" id="SSF52343">
    <property type="entry name" value="Ferredoxin reductase-like, C-terminal NADP-linked domain"/>
    <property type="match status" value="1"/>
</dbReference>
<dbReference type="PROSITE" id="PS51384">
    <property type="entry name" value="FAD_FR"/>
    <property type="match status" value="1"/>
</dbReference>
<feature type="transmembrane region" description="Helical" evidence="20">
    <location>
        <begin position="226"/>
        <end position="245"/>
    </location>
</feature>
<evidence type="ECO:0000256" key="8">
    <source>
        <dbReference type="ARBA" id="ARBA00022630"/>
    </source>
</evidence>
<dbReference type="CDD" id="cd06186">
    <property type="entry name" value="NOX_Duox_like_FAD_NADP"/>
    <property type="match status" value="1"/>
</dbReference>
<keyword evidence="10" id="KW-0274">FAD</keyword>
<evidence type="ECO:0000256" key="18">
    <source>
        <dbReference type="ARBA" id="ARBA00023180"/>
    </source>
</evidence>
<keyword evidence="5" id="KW-0813">Transport</keyword>
<accession>A0A1E3P4C5</accession>
<dbReference type="InterPro" id="IPR051410">
    <property type="entry name" value="Ferric/Cupric_Reductase"/>
</dbReference>
<evidence type="ECO:0000256" key="4">
    <source>
        <dbReference type="ARBA" id="ARBA00012668"/>
    </source>
</evidence>
<keyword evidence="13 20" id="KW-1133">Transmembrane helix</keyword>